<accession>A0AAN9RMM9</accession>
<dbReference type="Proteomes" id="UP001374584">
    <property type="component" value="Unassembled WGS sequence"/>
</dbReference>
<evidence type="ECO:0000313" key="1">
    <source>
        <dbReference type="EMBL" id="KAK7377344.1"/>
    </source>
</evidence>
<sequence>MVLIIHYAAAAWWCVIVCFGGASSSALVVHHCLRWWSVLLWLCSVSQARSASSISLALRMRESSSRTSSLDCPSATLSSERVSDATMLSGRIFYVKEGGEGACGSANAKGEGGGA</sequence>
<dbReference type="AlphaFoldDB" id="A0AAN9RMM9"/>
<dbReference type="EMBL" id="JAYMYR010000002">
    <property type="protein sequence ID" value="KAK7377344.1"/>
    <property type="molecule type" value="Genomic_DNA"/>
</dbReference>
<gene>
    <name evidence="1" type="ORF">VNO80_02767</name>
</gene>
<proteinExistence type="predicted"/>
<protein>
    <submittedName>
        <fullName evidence="1">Uncharacterized protein</fullName>
    </submittedName>
</protein>
<evidence type="ECO:0000313" key="2">
    <source>
        <dbReference type="Proteomes" id="UP001374584"/>
    </source>
</evidence>
<comment type="caution">
    <text evidence="1">The sequence shown here is derived from an EMBL/GenBank/DDBJ whole genome shotgun (WGS) entry which is preliminary data.</text>
</comment>
<reference evidence="1 2" key="1">
    <citation type="submission" date="2024-01" db="EMBL/GenBank/DDBJ databases">
        <title>The genomes of 5 underutilized Papilionoideae crops provide insights into root nodulation and disease resistanc.</title>
        <authorList>
            <person name="Jiang F."/>
        </authorList>
    </citation>
    <scope>NUCLEOTIDE SEQUENCE [LARGE SCALE GENOMIC DNA]</scope>
    <source>
        <strain evidence="1">JINMINGXINNONG_FW02</strain>
        <tissue evidence="1">Leaves</tissue>
    </source>
</reference>
<organism evidence="1 2">
    <name type="scientific">Phaseolus coccineus</name>
    <name type="common">Scarlet runner bean</name>
    <name type="synonym">Phaseolus multiflorus</name>
    <dbReference type="NCBI Taxonomy" id="3886"/>
    <lineage>
        <taxon>Eukaryota</taxon>
        <taxon>Viridiplantae</taxon>
        <taxon>Streptophyta</taxon>
        <taxon>Embryophyta</taxon>
        <taxon>Tracheophyta</taxon>
        <taxon>Spermatophyta</taxon>
        <taxon>Magnoliopsida</taxon>
        <taxon>eudicotyledons</taxon>
        <taxon>Gunneridae</taxon>
        <taxon>Pentapetalae</taxon>
        <taxon>rosids</taxon>
        <taxon>fabids</taxon>
        <taxon>Fabales</taxon>
        <taxon>Fabaceae</taxon>
        <taxon>Papilionoideae</taxon>
        <taxon>50 kb inversion clade</taxon>
        <taxon>NPAAA clade</taxon>
        <taxon>indigoferoid/millettioid clade</taxon>
        <taxon>Phaseoleae</taxon>
        <taxon>Phaseolus</taxon>
    </lineage>
</organism>
<keyword evidence="2" id="KW-1185">Reference proteome</keyword>
<name>A0AAN9RMM9_PHACN</name>